<proteinExistence type="predicted"/>
<evidence type="ECO:0000313" key="2">
    <source>
        <dbReference type="EMBL" id="GGK99457.1"/>
    </source>
</evidence>
<organism evidence="2 3">
    <name type="scientific">Curtobacterium luteum</name>
    <dbReference type="NCBI Taxonomy" id="33881"/>
    <lineage>
        <taxon>Bacteria</taxon>
        <taxon>Bacillati</taxon>
        <taxon>Actinomycetota</taxon>
        <taxon>Actinomycetes</taxon>
        <taxon>Micrococcales</taxon>
        <taxon>Microbacteriaceae</taxon>
        <taxon>Curtobacterium</taxon>
    </lineage>
</organism>
<accession>A0A8H9L0M4</accession>
<keyword evidence="1" id="KW-0812">Transmembrane</keyword>
<sequence length="207" mass="22536">MRAGTVRPVAGDWVEFDDGPKRRVIHRRLGRLWPFVLAFGTASAFMSKGGPSPFQSFGWIAVPIWFAGWGLVLLAAWGVLHLVSRPFAIDRERGLVRLRGRVVPFSAVDFAELEPFTNLDPDLLSIRLGIRKRRTVVLVIREGREATATGAHRDALLAALAGSSITRPSSVHDPTGRFARFNFPGSLDKAGAAEVVEHPPQVGVAGP</sequence>
<feature type="transmembrane region" description="Helical" evidence="1">
    <location>
        <begin position="29"/>
        <end position="47"/>
    </location>
</feature>
<reference evidence="2" key="2">
    <citation type="submission" date="2020-09" db="EMBL/GenBank/DDBJ databases">
        <authorList>
            <person name="Sun Q."/>
            <person name="Ohkuma M."/>
        </authorList>
    </citation>
    <scope>NUCLEOTIDE SEQUENCE</scope>
    <source>
        <strain evidence="2">JCM 1480</strain>
    </source>
</reference>
<protein>
    <submittedName>
        <fullName evidence="2">Uncharacterized protein</fullName>
    </submittedName>
</protein>
<name>A0A8H9L0M4_9MICO</name>
<gene>
    <name evidence="2" type="ORF">GCM10009769_16990</name>
</gene>
<reference evidence="2" key="1">
    <citation type="journal article" date="2014" name="Int. J. Syst. Evol. Microbiol.">
        <title>Complete genome sequence of Corynebacterium casei LMG S-19264T (=DSM 44701T), isolated from a smear-ripened cheese.</title>
        <authorList>
            <consortium name="US DOE Joint Genome Institute (JGI-PGF)"/>
            <person name="Walter F."/>
            <person name="Albersmeier A."/>
            <person name="Kalinowski J."/>
            <person name="Ruckert C."/>
        </authorList>
    </citation>
    <scope>NUCLEOTIDE SEQUENCE</scope>
    <source>
        <strain evidence="2">JCM 1480</strain>
    </source>
</reference>
<evidence type="ECO:0000256" key="1">
    <source>
        <dbReference type="SAM" id="Phobius"/>
    </source>
</evidence>
<dbReference type="Proteomes" id="UP000648535">
    <property type="component" value="Unassembled WGS sequence"/>
</dbReference>
<keyword evidence="1" id="KW-1133">Transmembrane helix</keyword>
<dbReference type="AlphaFoldDB" id="A0A8H9L0M4"/>
<comment type="caution">
    <text evidence="2">The sequence shown here is derived from an EMBL/GenBank/DDBJ whole genome shotgun (WGS) entry which is preliminary data.</text>
</comment>
<keyword evidence="1" id="KW-0472">Membrane</keyword>
<dbReference type="EMBL" id="BMOI01000006">
    <property type="protein sequence ID" value="GGK99457.1"/>
    <property type="molecule type" value="Genomic_DNA"/>
</dbReference>
<feature type="transmembrane region" description="Helical" evidence="1">
    <location>
        <begin position="59"/>
        <end position="83"/>
    </location>
</feature>
<evidence type="ECO:0000313" key="3">
    <source>
        <dbReference type="Proteomes" id="UP000648535"/>
    </source>
</evidence>